<dbReference type="GO" id="GO:0016746">
    <property type="term" value="F:acyltransferase activity"/>
    <property type="evidence" value="ECO:0007669"/>
    <property type="project" value="UniProtKB-KW"/>
</dbReference>
<dbReference type="SUPFAM" id="SSF52777">
    <property type="entry name" value="CoA-dependent acyltransferases"/>
    <property type="match status" value="1"/>
</dbReference>
<feature type="domain" description="Choline/carnitine acyltransferase" evidence="4">
    <location>
        <begin position="2"/>
        <end position="234"/>
    </location>
</feature>
<dbReference type="Gene3D" id="3.30.559.70">
    <property type="entry name" value="Choline/Carnitine o-acyltransferase, domain 2"/>
    <property type="match status" value="1"/>
</dbReference>
<dbReference type="Pfam" id="PF00755">
    <property type="entry name" value="Carn_acyltransf"/>
    <property type="match status" value="1"/>
</dbReference>
<evidence type="ECO:0000313" key="6">
    <source>
        <dbReference type="Proteomes" id="UP001143981"/>
    </source>
</evidence>
<keyword evidence="6" id="KW-1185">Reference proteome</keyword>
<dbReference type="OrthoDB" id="240216at2759"/>
<sequence>MIAEAEAEVAQAARISSSRQIRFEDYGATWIKQIAAVSPDAFAQFALQLTYYRLHGDFAPVYETASTRQFLHGRTENARPLTPEAAAFIRAMCDPAANTSDRHKALVGAAKKHQAMLRNASAGGGIDRHILGLRMAYRRLPPLLGESPMSEHERRAIEEFFDDPLLARSNSFQLSTSGLFPSYFLVHTGFGCVAPERAYGINYIIEGRRIKFGIEGKTTAAGKGTDVGLFDATLRQTLLELKSLCEQASSNSTSRQSRL</sequence>
<evidence type="ECO:0000256" key="2">
    <source>
        <dbReference type="ARBA" id="ARBA00022679"/>
    </source>
</evidence>
<keyword evidence="3" id="KW-0012">Acyltransferase</keyword>
<dbReference type="InterPro" id="IPR023213">
    <property type="entry name" value="CAT-like_dom_sf"/>
</dbReference>
<dbReference type="AlphaFoldDB" id="A0A9W8CNG4"/>
<evidence type="ECO:0000256" key="1">
    <source>
        <dbReference type="ARBA" id="ARBA00005232"/>
    </source>
</evidence>
<evidence type="ECO:0000313" key="5">
    <source>
        <dbReference type="EMBL" id="KAJ1720190.1"/>
    </source>
</evidence>
<comment type="similarity">
    <text evidence="1">Belongs to the carnitine/choline acetyltransferase family.</text>
</comment>
<protein>
    <recommendedName>
        <fullName evidence="4">Choline/carnitine acyltransferase domain-containing protein</fullName>
    </recommendedName>
</protein>
<accession>A0A9W8CNG4</accession>
<dbReference type="InterPro" id="IPR000542">
    <property type="entry name" value="Carn_acyl_trans"/>
</dbReference>
<proteinExistence type="inferred from homology"/>
<comment type="caution">
    <text evidence="5">The sequence shown here is derived from an EMBL/GenBank/DDBJ whole genome shotgun (WGS) entry which is preliminary data.</text>
</comment>
<evidence type="ECO:0000256" key="3">
    <source>
        <dbReference type="ARBA" id="ARBA00023315"/>
    </source>
</evidence>
<dbReference type="EMBL" id="JANBOI010002719">
    <property type="protein sequence ID" value="KAJ1720190.1"/>
    <property type="molecule type" value="Genomic_DNA"/>
</dbReference>
<dbReference type="Gene3D" id="3.30.559.10">
    <property type="entry name" value="Chloramphenicol acetyltransferase-like domain"/>
    <property type="match status" value="1"/>
</dbReference>
<dbReference type="InterPro" id="IPR042231">
    <property type="entry name" value="Cho/carn_acyl_trans_2"/>
</dbReference>
<organism evidence="5 6">
    <name type="scientific">Coemansia biformis</name>
    <dbReference type="NCBI Taxonomy" id="1286918"/>
    <lineage>
        <taxon>Eukaryota</taxon>
        <taxon>Fungi</taxon>
        <taxon>Fungi incertae sedis</taxon>
        <taxon>Zoopagomycota</taxon>
        <taxon>Kickxellomycotina</taxon>
        <taxon>Kickxellomycetes</taxon>
        <taxon>Kickxellales</taxon>
        <taxon>Kickxellaceae</taxon>
        <taxon>Coemansia</taxon>
    </lineage>
</organism>
<gene>
    <name evidence="5" type="ORF">LPJ61_006198</name>
</gene>
<dbReference type="PANTHER" id="PTHR22589">
    <property type="entry name" value="CARNITINE O-ACYLTRANSFERASE"/>
    <property type="match status" value="1"/>
</dbReference>
<keyword evidence="2" id="KW-0808">Transferase</keyword>
<reference evidence="5" key="1">
    <citation type="submission" date="2022-07" db="EMBL/GenBank/DDBJ databases">
        <title>Phylogenomic reconstructions and comparative analyses of Kickxellomycotina fungi.</title>
        <authorList>
            <person name="Reynolds N.K."/>
            <person name="Stajich J.E."/>
            <person name="Barry K."/>
            <person name="Grigoriev I.V."/>
            <person name="Crous P."/>
            <person name="Smith M.E."/>
        </authorList>
    </citation>
    <scope>NUCLEOTIDE SEQUENCE</scope>
    <source>
        <strain evidence="5">BCRC 34381</strain>
    </source>
</reference>
<evidence type="ECO:0000259" key="4">
    <source>
        <dbReference type="Pfam" id="PF00755"/>
    </source>
</evidence>
<dbReference type="Proteomes" id="UP001143981">
    <property type="component" value="Unassembled WGS sequence"/>
</dbReference>
<dbReference type="PANTHER" id="PTHR22589:SF107">
    <property type="entry name" value="CHOLINE_CARNITINE ACYLTRANSFERASE DOMAIN-CONTAINING PROTEIN"/>
    <property type="match status" value="1"/>
</dbReference>
<dbReference type="InterPro" id="IPR039551">
    <property type="entry name" value="Cho/carn_acyl_trans"/>
</dbReference>
<name>A0A9W8CNG4_9FUNG</name>